<dbReference type="RefSeq" id="WP_189515923.1">
    <property type="nucleotide sequence ID" value="NZ_JAENIH010000005.1"/>
</dbReference>
<reference evidence="5" key="2">
    <citation type="submission" date="2020-09" db="EMBL/GenBank/DDBJ databases">
        <authorList>
            <person name="Sun Q."/>
            <person name="Kim S."/>
        </authorList>
    </citation>
    <scope>NUCLEOTIDE SEQUENCE</scope>
    <source>
        <strain evidence="5">KCTC 12870</strain>
    </source>
</reference>
<keyword evidence="3" id="KW-0804">Transcription</keyword>
<protein>
    <recommendedName>
        <fullName evidence="4">HTH lacI-type domain-containing protein</fullName>
    </recommendedName>
</protein>
<dbReference type="Pfam" id="PF00356">
    <property type="entry name" value="LacI"/>
    <property type="match status" value="1"/>
</dbReference>
<evidence type="ECO:0000256" key="2">
    <source>
        <dbReference type="ARBA" id="ARBA00023125"/>
    </source>
</evidence>
<comment type="caution">
    <text evidence="5">The sequence shown here is derived from an EMBL/GenBank/DDBJ whole genome shotgun (WGS) entry which is preliminary data.</text>
</comment>
<organism evidence="5 6">
    <name type="scientific">Cerasicoccus arenae</name>
    <dbReference type="NCBI Taxonomy" id="424488"/>
    <lineage>
        <taxon>Bacteria</taxon>
        <taxon>Pseudomonadati</taxon>
        <taxon>Verrucomicrobiota</taxon>
        <taxon>Opitutia</taxon>
        <taxon>Puniceicoccales</taxon>
        <taxon>Cerasicoccaceae</taxon>
        <taxon>Cerasicoccus</taxon>
    </lineage>
</organism>
<evidence type="ECO:0000256" key="1">
    <source>
        <dbReference type="ARBA" id="ARBA00023015"/>
    </source>
</evidence>
<gene>
    <name evidence="5" type="ORF">GCM10007047_26080</name>
</gene>
<sequence>MGKRVTQKSIAMECGVSTATVSYALRNSARIPLKTRNRIAAVAKKLGYQPDPSLASLASRRSSKKGSPFSASVAVIHPNPKDSRPSRLFDLHCHHFKAKMNELGCSVTDFYIDSGRYRPERLAQILRTRGIKGILLGWGKWPDYIKRFPWSEFAVISTVRTDLGSSIDKVSMNHFHALDDVFQQLDNLPYNRYGVILHDDCPEITIKHILGAYYANHYERPSLKSLPPYCFNMGEPPERLAQWYQKHKPEVIISHRVIDPKIFARAGISVPDEVQLVVLEIDEESSIQYSGVYSGAEMGRTIAVSLARKIRSDEVYVGSRNGKLTFVSGTWREGETLRLPKKNSNE</sequence>
<dbReference type="PANTHER" id="PTHR30146:SF109">
    <property type="entry name" value="HTH-TYPE TRANSCRIPTIONAL REGULATOR GALS"/>
    <property type="match status" value="1"/>
</dbReference>
<dbReference type="Gene3D" id="1.10.260.40">
    <property type="entry name" value="lambda repressor-like DNA-binding domains"/>
    <property type="match status" value="1"/>
</dbReference>
<keyword evidence="6" id="KW-1185">Reference proteome</keyword>
<keyword evidence="1" id="KW-0805">Transcription regulation</keyword>
<feature type="domain" description="HTH lacI-type" evidence="4">
    <location>
        <begin position="5"/>
        <end position="59"/>
    </location>
</feature>
<dbReference type="InterPro" id="IPR000843">
    <property type="entry name" value="HTH_LacI"/>
</dbReference>
<dbReference type="Proteomes" id="UP000642829">
    <property type="component" value="Unassembled WGS sequence"/>
</dbReference>
<accession>A0A8J3GF10</accession>
<dbReference type="AlphaFoldDB" id="A0A8J3GF10"/>
<dbReference type="CDD" id="cd01392">
    <property type="entry name" value="HTH_LacI"/>
    <property type="match status" value="1"/>
</dbReference>
<dbReference type="InterPro" id="IPR010982">
    <property type="entry name" value="Lambda_DNA-bd_dom_sf"/>
</dbReference>
<evidence type="ECO:0000256" key="3">
    <source>
        <dbReference type="ARBA" id="ARBA00023163"/>
    </source>
</evidence>
<dbReference type="SMART" id="SM00354">
    <property type="entry name" value="HTH_LACI"/>
    <property type="match status" value="1"/>
</dbReference>
<dbReference type="GO" id="GO:0003700">
    <property type="term" value="F:DNA-binding transcription factor activity"/>
    <property type="evidence" value="ECO:0007669"/>
    <property type="project" value="TreeGrafter"/>
</dbReference>
<evidence type="ECO:0000313" key="5">
    <source>
        <dbReference type="EMBL" id="GHC07703.1"/>
    </source>
</evidence>
<reference evidence="5" key="1">
    <citation type="journal article" date="2014" name="Int. J. Syst. Evol. Microbiol.">
        <title>Complete genome sequence of Corynebacterium casei LMG S-19264T (=DSM 44701T), isolated from a smear-ripened cheese.</title>
        <authorList>
            <consortium name="US DOE Joint Genome Institute (JGI-PGF)"/>
            <person name="Walter F."/>
            <person name="Albersmeier A."/>
            <person name="Kalinowski J."/>
            <person name="Ruckert C."/>
        </authorList>
    </citation>
    <scope>NUCLEOTIDE SEQUENCE</scope>
    <source>
        <strain evidence="5">KCTC 12870</strain>
    </source>
</reference>
<evidence type="ECO:0000313" key="6">
    <source>
        <dbReference type="Proteomes" id="UP000642829"/>
    </source>
</evidence>
<dbReference type="SUPFAM" id="SSF47413">
    <property type="entry name" value="lambda repressor-like DNA-binding domains"/>
    <property type="match status" value="1"/>
</dbReference>
<name>A0A8J3GF10_9BACT</name>
<dbReference type="GO" id="GO:0000976">
    <property type="term" value="F:transcription cis-regulatory region binding"/>
    <property type="evidence" value="ECO:0007669"/>
    <property type="project" value="TreeGrafter"/>
</dbReference>
<evidence type="ECO:0000259" key="4">
    <source>
        <dbReference type="PROSITE" id="PS50932"/>
    </source>
</evidence>
<proteinExistence type="predicted"/>
<dbReference type="PROSITE" id="PS50932">
    <property type="entry name" value="HTH_LACI_2"/>
    <property type="match status" value="1"/>
</dbReference>
<dbReference type="PANTHER" id="PTHR30146">
    <property type="entry name" value="LACI-RELATED TRANSCRIPTIONAL REPRESSOR"/>
    <property type="match status" value="1"/>
</dbReference>
<keyword evidence="2" id="KW-0238">DNA-binding</keyword>
<dbReference type="EMBL" id="BMXG01000018">
    <property type="protein sequence ID" value="GHC07703.1"/>
    <property type="molecule type" value="Genomic_DNA"/>
</dbReference>